<reference evidence="1 2" key="1">
    <citation type="submission" date="2013-09" db="EMBL/GenBank/DDBJ databases">
        <title>Complete genome sequence of Spiroplasma mirum suckling mouse cataract agent.</title>
        <authorList>
            <person name="Landry C.A."/>
            <person name="Bastian F.O."/>
            <person name="Thune R.L."/>
        </authorList>
    </citation>
    <scope>NUCLEOTIDE SEQUENCE [LARGE SCALE GENOMIC DNA]</scope>
    <source>
        <strain evidence="1 2">SMCA</strain>
    </source>
</reference>
<name>W6AMU3_9MOLU</name>
<dbReference type="HOGENOM" id="CLU_3030136_0_0_14"/>
<protein>
    <submittedName>
        <fullName evidence="1">Uncharacterized protein</fullName>
    </submittedName>
</protein>
<organism evidence="1 2">
    <name type="scientific">Spiroplasma mirum ATCC 29335</name>
    <dbReference type="NCBI Taxonomy" id="838561"/>
    <lineage>
        <taxon>Bacteria</taxon>
        <taxon>Bacillati</taxon>
        <taxon>Mycoplasmatota</taxon>
        <taxon>Mollicutes</taxon>
        <taxon>Entomoplasmatales</taxon>
        <taxon>Spiroplasmataceae</taxon>
        <taxon>Spiroplasma</taxon>
    </lineage>
</organism>
<dbReference type="Proteomes" id="UP000019260">
    <property type="component" value="Chromosome"/>
</dbReference>
<dbReference type="PATRIC" id="fig|838561.3.peg.679"/>
<evidence type="ECO:0000313" key="1">
    <source>
        <dbReference type="EMBL" id="AHI58045.1"/>
    </source>
</evidence>
<evidence type="ECO:0000313" key="2">
    <source>
        <dbReference type="Proteomes" id="UP000019260"/>
    </source>
</evidence>
<gene>
    <name evidence="1" type="ORF">P344_03515</name>
</gene>
<accession>W6AMU3</accession>
<dbReference type="AlphaFoldDB" id="W6AMU3"/>
<keyword evidence="2" id="KW-1185">Reference proteome</keyword>
<sequence>MFEDWAHLFLKKLDDATISDLKIALKKKIFEYTQIFLPKKTINIDYEYHTYYLKK</sequence>
<dbReference type="KEGG" id="smia:P344_03515"/>
<proteinExistence type="predicted"/>
<dbReference type="EMBL" id="CP006720">
    <property type="protein sequence ID" value="AHI58045.1"/>
    <property type="molecule type" value="Genomic_DNA"/>
</dbReference>
<dbReference type="STRING" id="838561.P344_03515"/>